<evidence type="ECO:0000256" key="3">
    <source>
        <dbReference type="ARBA" id="ARBA00022679"/>
    </source>
</evidence>
<accession>A0ABS9HRT0</accession>
<dbReference type="EMBL" id="JAKJPO010000001">
    <property type="protein sequence ID" value="MCF7221037.1"/>
    <property type="molecule type" value="Genomic_DNA"/>
</dbReference>
<dbReference type="PRINTS" id="PR00508">
    <property type="entry name" value="S21N4MTFRASE"/>
</dbReference>
<dbReference type="InterPro" id="IPR029063">
    <property type="entry name" value="SAM-dependent_MTases_sf"/>
</dbReference>
<feature type="domain" description="DNA methylase N-4/N-6" evidence="5">
    <location>
        <begin position="61"/>
        <end position="354"/>
    </location>
</feature>
<evidence type="ECO:0000256" key="2">
    <source>
        <dbReference type="ARBA" id="ARBA00022603"/>
    </source>
</evidence>
<dbReference type="InterPro" id="IPR001091">
    <property type="entry name" value="RM_Methyltransferase"/>
</dbReference>
<dbReference type="Pfam" id="PF01555">
    <property type="entry name" value="N6_N4_Mtase"/>
    <property type="match status" value="1"/>
</dbReference>
<protein>
    <submittedName>
        <fullName evidence="6">Site-specific DNA-methyltransferase</fullName>
    </submittedName>
</protein>
<keyword evidence="3" id="KW-0808">Transferase</keyword>
<dbReference type="InterPro" id="IPR002052">
    <property type="entry name" value="DNA_methylase_N6_adenine_CS"/>
</dbReference>
<keyword evidence="7" id="KW-1185">Reference proteome</keyword>
<evidence type="ECO:0000313" key="7">
    <source>
        <dbReference type="Proteomes" id="UP001430796"/>
    </source>
</evidence>
<dbReference type="RefSeq" id="WP_237053382.1">
    <property type="nucleotide sequence ID" value="NZ_JAKJPO010000001.1"/>
</dbReference>
<proteinExistence type="inferred from homology"/>
<dbReference type="InterPro" id="IPR002941">
    <property type="entry name" value="DNA_methylase_N4/N6"/>
</dbReference>
<reference evidence="6 7" key="1">
    <citation type="submission" date="2022-01" db="EMBL/GenBank/DDBJ databases">
        <title>Lysobacter chinensis sp. nov., a bacterium isolated from cow dung compost.</title>
        <authorList>
            <person name="Liu Y."/>
        </authorList>
    </citation>
    <scope>NUCLEOTIDE SEQUENCE [LARGE SCALE GENOMIC DNA]</scope>
    <source>
        <strain evidence="6 7">TLK-CK17</strain>
    </source>
</reference>
<reference evidence="7" key="2">
    <citation type="submission" date="2022-01" db="EMBL/GenBank/DDBJ databases">
        <title>Lysobacter chinensis sp. nov., a bacterium isolated from cow dung compost.</title>
        <authorList>
            <person name="Zhou L.Y."/>
        </authorList>
    </citation>
    <scope>NUCLEOTIDE SEQUENCE [LARGE SCALE GENOMIC DNA]</scope>
    <source>
        <strain evidence="7">TLK-CK17</strain>
    </source>
</reference>
<comment type="caution">
    <text evidence="6">The sequence shown here is derived from an EMBL/GenBank/DDBJ whole genome shotgun (WGS) entry which is preliminary data.</text>
</comment>
<dbReference type="PROSITE" id="PS00092">
    <property type="entry name" value="N6_MTASE"/>
    <property type="match status" value="1"/>
</dbReference>
<feature type="compositionally biased region" description="Basic and acidic residues" evidence="4">
    <location>
        <begin position="184"/>
        <end position="195"/>
    </location>
</feature>
<dbReference type="SUPFAM" id="SSF53335">
    <property type="entry name" value="S-adenosyl-L-methionine-dependent methyltransferases"/>
    <property type="match status" value="1"/>
</dbReference>
<organism evidence="6 7">
    <name type="scientific">Marilutibacter chinensis</name>
    <dbReference type="NCBI Taxonomy" id="2912247"/>
    <lineage>
        <taxon>Bacteria</taxon>
        <taxon>Pseudomonadati</taxon>
        <taxon>Pseudomonadota</taxon>
        <taxon>Gammaproteobacteria</taxon>
        <taxon>Lysobacterales</taxon>
        <taxon>Lysobacteraceae</taxon>
        <taxon>Marilutibacter</taxon>
    </lineage>
</organism>
<name>A0ABS9HRT0_9GAMM</name>
<comment type="similarity">
    <text evidence="1">Belongs to the N(4)/N(6)-methyltransferase family.</text>
</comment>
<evidence type="ECO:0000256" key="4">
    <source>
        <dbReference type="SAM" id="MobiDB-lite"/>
    </source>
</evidence>
<reference evidence="6 7" key="3">
    <citation type="submission" date="2022-01" db="EMBL/GenBank/DDBJ databases">
        <authorList>
            <person name="Zhou L.Y."/>
        </authorList>
    </citation>
    <scope>NUCLEOTIDE SEQUENCE [LARGE SCALE GENOMIC DNA]</scope>
    <source>
        <strain evidence="6 7">TLK-CK17</strain>
    </source>
</reference>
<keyword evidence="2" id="KW-0489">Methyltransferase</keyword>
<evidence type="ECO:0000313" key="6">
    <source>
        <dbReference type="EMBL" id="MCF7221037.1"/>
    </source>
</evidence>
<gene>
    <name evidence="6" type="ORF">L3V18_04440</name>
</gene>
<dbReference type="Proteomes" id="UP001430796">
    <property type="component" value="Unassembled WGS sequence"/>
</dbReference>
<sequence>MPLLSWFNRDADLTRAALAPYRLLEPVAKLSHGEEDSPNMLIEGDNLEALKALLPYYGGQVKCIFIDPPYNTQSAVSEHYDDNIEHSQWLSMMYPRLELLKELLADDGSIWITLDDNEAHYFKVIADEIFQRKNFIANVIWRKNYSPKSSARHFSVDHDHLFVYAKNAEKWVPNLVPRTAAQDKAYKNQDSDPRGPWKASDLSARNSYSLGIYPVTTPSGREIPGPPPGRYWSISKAKLEELDADNRIWWGKDGNSAPSLKRFLTDVKQGRVPQTYWHYDEAGHTQDAKKEIVSLFGGDVFGTPKPEKLMQRVLEIGSAPGELVLDSFLGSGTTAAVAHKMGRQWIGIEMGEHARTHCQPRLVKVVDGEQGGVSKDLNWKGGGGFRFYKLGVPVFDEDGHIREGIRFEHLAAHVWFAETGTARSTRAPKKPFLGEHHGVGYYLLFNGILGDESKTGGNVLTKRVLRGLEPFDGPKVIYGESCDLPKERLEELQITFKQTPYDIKAR</sequence>
<evidence type="ECO:0000256" key="1">
    <source>
        <dbReference type="ARBA" id="ARBA00006594"/>
    </source>
</evidence>
<feature type="region of interest" description="Disordered" evidence="4">
    <location>
        <begin position="183"/>
        <end position="202"/>
    </location>
</feature>
<evidence type="ECO:0000259" key="5">
    <source>
        <dbReference type="Pfam" id="PF01555"/>
    </source>
</evidence>
<dbReference type="Gene3D" id="3.40.50.150">
    <property type="entry name" value="Vaccinia Virus protein VP39"/>
    <property type="match status" value="1"/>
</dbReference>